<dbReference type="GO" id="GO:0030170">
    <property type="term" value="F:pyridoxal phosphate binding"/>
    <property type="evidence" value="ECO:0007669"/>
    <property type="project" value="TreeGrafter"/>
</dbReference>
<evidence type="ECO:0000313" key="7">
    <source>
        <dbReference type="Proteomes" id="UP000186607"/>
    </source>
</evidence>
<feature type="compositionally biased region" description="Basic and acidic residues" evidence="4">
    <location>
        <begin position="384"/>
        <end position="398"/>
    </location>
</feature>
<gene>
    <name evidence="6" type="ORF">BOO71_0010888</name>
</gene>
<feature type="domain" description="Alanine racemase N-terminal" evidence="5">
    <location>
        <begin position="58"/>
        <end position="225"/>
    </location>
</feature>
<dbReference type="SUPFAM" id="SSF51419">
    <property type="entry name" value="PLP-binding barrel"/>
    <property type="match status" value="1"/>
</dbReference>
<evidence type="ECO:0000256" key="3">
    <source>
        <dbReference type="ARBA" id="ARBA00023235"/>
    </source>
</evidence>
<keyword evidence="7" id="KW-1185">Reference proteome</keyword>
<comment type="caution">
    <text evidence="6">The sequence shown here is derived from an EMBL/GenBank/DDBJ whole genome shotgun (WGS) entry which is preliminary data.</text>
</comment>
<dbReference type="RefSeq" id="WP_083653630.1">
    <property type="nucleotide sequence ID" value="NZ_MSTI01000130.1"/>
</dbReference>
<keyword evidence="3" id="KW-0413">Isomerase</keyword>
<feature type="region of interest" description="Disordered" evidence="4">
    <location>
        <begin position="362"/>
        <end position="398"/>
    </location>
</feature>
<evidence type="ECO:0000259" key="5">
    <source>
        <dbReference type="Pfam" id="PF01168"/>
    </source>
</evidence>
<dbReference type="InterPro" id="IPR029066">
    <property type="entry name" value="PLP-binding_barrel"/>
</dbReference>
<organism evidence="6 7">
    <name type="scientific">Deinococcus marmoris</name>
    <dbReference type="NCBI Taxonomy" id="249408"/>
    <lineage>
        <taxon>Bacteria</taxon>
        <taxon>Thermotogati</taxon>
        <taxon>Deinococcota</taxon>
        <taxon>Deinococci</taxon>
        <taxon>Deinococcales</taxon>
        <taxon>Deinococcaceae</taxon>
        <taxon>Deinococcus</taxon>
    </lineage>
</organism>
<dbReference type="PANTHER" id="PTHR30511">
    <property type="entry name" value="ALANINE RACEMASE"/>
    <property type="match status" value="1"/>
</dbReference>
<name>A0A1U7NV21_9DEIO</name>
<evidence type="ECO:0000256" key="1">
    <source>
        <dbReference type="ARBA" id="ARBA00001933"/>
    </source>
</evidence>
<evidence type="ECO:0000256" key="4">
    <source>
        <dbReference type="SAM" id="MobiDB-lite"/>
    </source>
</evidence>
<comment type="cofactor">
    <cofactor evidence="1">
        <name>pyridoxal 5'-phosphate</name>
        <dbReference type="ChEBI" id="CHEBI:597326"/>
    </cofactor>
</comment>
<dbReference type="PANTHER" id="PTHR30511:SF3">
    <property type="entry name" value="LYSINE RACEMASE"/>
    <property type="match status" value="1"/>
</dbReference>
<feature type="compositionally biased region" description="Low complexity" evidence="4">
    <location>
        <begin position="372"/>
        <end position="383"/>
    </location>
</feature>
<keyword evidence="2" id="KW-0663">Pyridoxal phosphate</keyword>
<dbReference type="OrthoDB" id="504078at2"/>
<dbReference type="Proteomes" id="UP000186607">
    <property type="component" value="Unassembled WGS sequence"/>
</dbReference>
<evidence type="ECO:0000256" key="2">
    <source>
        <dbReference type="ARBA" id="ARBA00022898"/>
    </source>
</evidence>
<accession>A0A1U7NV21</accession>
<dbReference type="Gene3D" id="3.20.20.10">
    <property type="entry name" value="Alanine racemase"/>
    <property type="match status" value="1"/>
</dbReference>
<dbReference type="AlphaFoldDB" id="A0A1U7NV21"/>
<dbReference type="STRING" id="249408.BOO71_0010888"/>
<proteinExistence type="predicted"/>
<dbReference type="InterPro" id="IPR000821">
    <property type="entry name" value="Ala_racemase"/>
</dbReference>
<dbReference type="eggNOG" id="COG3457">
    <property type="taxonomic scope" value="Bacteria"/>
</dbReference>
<reference evidence="6 7" key="1">
    <citation type="submission" date="2017-01" db="EMBL/GenBank/DDBJ databases">
        <title>Genome Analysis of Deinococcus marmoris KOPRI26562.</title>
        <authorList>
            <person name="Kim J.H."/>
            <person name="Oh H.-M."/>
        </authorList>
    </citation>
    <scope>NUCLEOTIDE SEQUENCE [LARGE SCALE GENOMIC DNA]</scope>
    <source>
        <strain evidence="6 7">KOPRI26562</strain>
    </source>
</reference>
<dbReference type="InterPro" id="IPR001608">
    <property type="entry name" value="Ala_racemase_N"/>
</dbReference>
<protein>
    <submittedName>
        <fullName evidence="6">Cytoplasmic protein</fullName>
    </submittedName>
</protein>
<dbReference type="GO" id="GO:0008784">
    <property type="term" value="F:alanine racemase activity"/>
    <property type="evidence" value="ECO:0007669"/>
    <property type="project" value="TreeGrafter"/>
</dbReference>
<dbReference type="GO" id="GO:0005829">
    <property type="term" value="C:cytosol"/>
    <property type="evidence" value="ECO:0007669"/>
    <property type="project" value="TreeGrafter"/>
</dbReference>
<sequence length="398" mass="43935">MAYLTLSRPKLQANFDHLEHLFSERGIDWGITTKLLCGNKLFLNEVIRLGRLELLDSRISNLRAIKELSPEAQTVYIKPPASALIEDLVTWADVSFNTELETIRAISAEAVRQDRQHLIIIMIEMGDLREGVLREDIEAFYAQVFQLPNIKIIGIGTNLNCLNGVMPSEDKLIQLGLYKKIIELKNNVEIQWVSAGTTVTIPLLIAGGLPQAINHFRIGEALFFGQDLVAEGTFKDMHDDVLELHAQIIELAEKPTMPSGTLGKNPFGVTAEAESSGSTSHRAILDVGYLDISPQYLEPVDERLEVIGGSSDMLVLNVGENEAGLKVGSYVKFRLKYMGALHLMNSPYIDKFVLDESGEQIGELAEAQREGPPSASTPLPASPARREEPKALVHDSAE</sequence>
<dbReference type="EMBL" id="MSTI01000130">
    <property type="protein sequence ID" value="OLV16756.1"/>
    <property type="molecule type" value="Genomic_DNA"/>
</dbReference>
<evidence type="ECO:0000313" key="6">
    <source>
        <dbReference type="EMBL" id="OLV16756.1"/>
    </source>
</evidence>
<dbReference type="Pfam" id="PF01168">
    <property type="entry name" value="Ala_racemase_N"/>
    <property type="match status" value="1"/>
</dbReference>